<dbReference type="Proteomes" id="UP000593802">
    <property type="component" value="Chromosome"/>
</dbReference>
<keyword evidence="2" id="KW-1185">Reference proteome</keyword>
<evidence type="ECO:0008006" key="3">
    <source>
        <dbReference type="Google" id="ProtNLM"/>
    </source>
</evidence>
<dbReference type="AlphaFoldDB" id="A0A7I8D8X2"/>
<dbReference type="RefSeq" id="WP_200760530.1">
    <property type="nucleotide sequence ID" value="NZ_AP023366.1"/>
</dbReference>
<gene>
    <name evidence="1" type="ORF">skT53_15200</name>
</gene>
<accession>A0A7I8D8X2</accession>
<dbReference type="KEGG" id="eff:skT53_15200"/>
<reference evidence="1 2" key="1">
    <citation type="submission" date="2020-08" db="EMBL/GenBank/DDBJ databases">
        <title>Complete Genome Sequence of Effusibacillus dendaii Strain skT53, Isolated from Farmland soil.</title>
        <authorList>
            <person name="Konishi T."/>
            <person name="Kawasaki H."/>
        </authorList>
    </citation>
    <scope>NUCLEOTIDE SEQUENCE [LARGE SCALE GENOMIC DNA]</scope>
    <source>
        <strain evidence="2">skT53</strain>
    </source>
</reference>
<dbReference type="InterPro" id="IPR014852">
    <property type="entry name" value="YwhD"/>
</dbReference>
<name>A0A7I8D8X2_9BACL</name>
<evidence type="ECO:0000313" key="1">
    <source>
        <dbReference type="EMBL" id="BCJ86535.1"/>
    </source>
</evidence>
<protein>
    <recommendedName>
        <fullName evidence="3">YwhD family protein</fullName>
    </recommendedName>
</protein>
<organism evidence="1 2">
    <name type="scientific">Effusibacillus dendaii</name>
    <dbReference type="NCBI Taxonomy" id="2743772"/>
    <lineage>
        <taxon>Bacteria</taxon>
        <taxon>Bacillati</taxon>
        <taxon>Bacillota</taxon>
        <taxon>Bacilli</taxon>
        <taxon>Bacillales</taxon>
        <taxon>Alicyclobacillaceae</taxon>
        <taxon>Effusibacillus</taxon>
    </lineage>
</organism>
<proteinExistence type="predicted"/>
<dbReference type="EMBL" id="AP023366">
    <property type="protein sequence ID" value="BCJ86535.1"/>
    <property type="molecule type" value="Genomic_DNA"/>
</dbReference>
<evidence type="ECO:0000313" key="2">
    <source>
        <dbReference type="Proteomes" id="UP000593802"/>
    </source>
</evidence>
<dbReference type="Pfam" id="PF08741">
    <property type="entry name" value="YwhD"/>
    <property type="match status" value="1"/>
</dbReference>
<sequence length="156" mass="17002">MELNLTAKSSHDTPDEFASLSAVIIDGDQIFVDNGAIHGKSRVERGIQFGATSPDQIPGGRRVSVVWVTLTKGTNGMGYHGVCAAIPFRIDAEAKLGYKSLPDQVNKMGDAMKGAIKVDLLETGEKTKLANFLKEFRDGELWNNARPEFREALQVP</sequence>